<dbReference type="Proteomes" id="UP000719766">
    <property type="component" value="Unassembled WGS sequence"/>
</dbReference>
<evidence type="ECO:0000313" key="1">
    <source>
        <dbReference type="EMBL" id="KAG1800203.1"/>
    </source>
</evidence>
<organism evidence="1 2">
    <name type="scientific">Suillus plorans</name>
    <dbReference type="NCBI Taxonomy" id="116603"/>
    <lineage>
        <taxon>Eukaryota</taxon>
        <taxon>Fungi</taxon>
        <taxon>Dikarya</taxon>
        <taxon>Basidiomycota</taxon>
        <taxon>Agaricomycotina</taxon>
        <taxon>Agaricomycetes</taxon>
        <taxon>Agaricomycetidae</taxon>
        <taxon>Boletales</taxon>
        <taxon>Suillineae</taxon>
        <taxon>Suillaceae</taxon>
        <taxon>Suillus</taxon>
    </lineage>
</organism>
<dbReference type="InterPro" id="IPR032675">
    <property type="entry name" value="LRR_dom_sf"/>
</dbReference>
<reference evidence="1" key="1">
    <citation type="journal article" date="2020" name="New Phytol.">
        <title>Comparative genomics reveals dynamic genome evolution in host specialist ectomycorrhizal fungi.</title>
        <authorList>
            <person name="Lofgren L.A."/>
            <person name="Nguyen N.H."/>
            <person name="Vilgalys R."/>
            <person name="Ruytinx J."/>
            <person name="Liao H.L."/>
            <person name="Branco S."/>
            <person name="Kuo A."/>
            <person name="LaButti K."/>
            <person name="Lipzen A."/>
            <person name="Andreopoulos W."/>
            <person name="Pangilinan J."/>
            <person name="Riley R."/>
            <person name="Hundley H."/>
            <person name="Na H."/>
            <person name="Barry K."/>
            <person name="Grigoriev I.V."/>
            <person name="Stajich J.E."/>
            <person name="Kennedy P.G."/>
        </authorList>
    </citation>
    <scope>NUCLEOTIDE SEQUENCE</scope>
    <source>
        <strain evidence="1">S12</strain>
    </source>
</reference>
<dbReference type="RefSeq" id="XP_041164189.1">
    <property type="nucleotide sequence ID" value="XM_041295900.1"/>
</dbReference>
<sequence>MNMNTENTVSSLPASTRCIMIPELLCKIFEQVHVFDPFVRGTAKTLVALALTCKLFSEPALDLVWRDLHGFEPLIRCLPKNLWKQEERKLEFQRTMTLDDWSIFRKYNYRIRSLVNRYHPLYMNHTILRDTEIWRALSSPPFSLPLLPNLTTLTWTEATNETFQYILLFVTPRLTELDISVARSGPPFTLGPSEQSTFSSIAKSCPSISRFSFSSQRYDSQQIVGDTSIALQFWPHLTSVKIGTVSEAAILQLSNLPSLRVLECGLPSTSISTDAQKLLQRPAFCALQELTVTCKSPVILEAFLEKLTITPKILSFRFARGVDPARVLPALISRLSSACARSPLQKVQLRILDDDQPVDLNVPIGAAAFQPLFAFRNLRVLDFVADGHCTVRMDDASLLQMAKAWPHLEELYISRYSHSNYRVTPHAFVLLLWHCPRLRSVAVLIDWSTIDVHAIPPDLPYQGFSQKALTNLFINGWRIENPTSIAAFLSVIAPNVRSISGWDSDIHGYDSDAIDNSWTVVQSLIATLPMVREQGRRMVLNRLMRGSHNHHTTMQRGGRH</sequence>
<evidence type="ECO:0000313" key="2">
    <source>
        <dbReference type="Proteomes" id="UP000719766"/>
    </source>
</evidence>
<accession>A0A9P7DPZ6</accession>
<proteinExistence type="predicted"/>
<comment type="caution">
    <text evidence="1">The sequence shown here is derived from an EMBL/GenBank/DDBJ whole genome shotgun (WGS) entry which is preliminary data.</text>
</comment>
<protein>
    <recommendedName>
        <fullName evidence="3">F-box domain-containing protein</fullName>
    </recommendedName>
</protein>
<gene>
    <name evidence="1" type="ORF">HD556DRAFT_1020057</name>
</gene>
<dbReference type="OrthoDB" id="3255541at2759"/>
<dbReference type="GeneID" id="64589664"/>
<dbReference type="EMBL" id="JABBWE010000009">
    <property type="protein sequence ID" value="KAG1800203.1"/>
    <property type="molecule type" value="Genomic_DNA"/>
</dbReference>
<dbReference type="Gene3D" id="3.80.10.10">
    <property type="entry name" value="Ribonuclease Inhibitor"/>
    <property type="match status" value="1"/>
</dbReference>
<evidence type="ECO:0008006" key="3">
    <source>
        <dbReference type="Google" id="ProtNLM"/>
    </source>
</evidence>
<dbReference type="SUPFAM" id="SSF52047">
    <property type="entry name" value="RNI-like"/>
    <property type="match status" value="1"/>
</dbReference>
<dbReference type="AlphaFoldDB" id="A0A9P7DPZ6"/>
<keyword evidence="2" id="KW-1185">Reference proteome</keyword>
<name>A0A9P7DPZ6_9AGAM</name>